<accession>A0A5N3PE57</accession>
<sequence>MSLLARFFPPPSVRIAGLDSQAAARLAAIHATAFARPWSTLEFERLLGERNVTADGLFIGQASAPSGFVLSRSVLDEAEILTVALLPELRGRGYSRPLLAAHLDGLSRTGVLFVHLEVEDGNAPALAVYRRLGFREIGRRAGYYLKADKARTAALTMRLDL</sequence>
<dbReference type="PANTHER" id="PTHR43420">
    <property type="entry name" value="ACETYLTRANSFERASE"/>
    <property type="match status" value="1"/>
</dbReference>
<keyword evidence="5" id="KW-1185">Reference proteome</keyword>
<keyword evidence="2" id="KW-0012">Acyltransferase</keyword>
<evidence type="ECO:0000256" key="1">
    <source>
        <dbReference type="ARBA" id="ARBA00022679"/>
    </source>
</evidence>
<name>A0A5N3PE57_9HYPH</name>
<evidence type="ECO:0000313" key="5">
    <source>
        <dbReference type="Proteomes" id="UP000325684"/>
    </source>
</evidence>
<dbReference type="PROSITE" id="PS51186">
    <property type="entry name" value="GNAT"/>
    <property type="match status" value="1"/>
</dbReference>
<feature type="domain" description="N-acetyltransferase" evidence="3">
    <location>
        <begin position="13"/>
        <end position="161"/>
    </location>
</feature>
<proteinExistence type="predicted"/>
<dbReference type="InterPro" id="IPR000182">
    <property type="entry name" value="GNAT_dom"/>
</dbReference>
<evidence type="ECO:0000259" key="3">
    <source>
        <dbReference type="PROSITE" id="PS51186"/>
    </source>
</evidence>
<gene>
    <name evidence="4" type="ORF">FEZ63_06945</name>
</gene>
<dbReference type="RefSeq" id="WP_150942915.1">
    <property type="nucleotide sequence ID" value="NZ_VCMV01000010.1"/>
</dbReference>
<protein>
    <submittedName>
        <fullName evidence="4">GNAT family N-acetyltransferase</fullName>
    </submittedName>
</protein>
<comment type="caution">
    <text evidence="4">The sequence shown here is derived from an EMBL/GenBank/DDBJ whole genome shotgun (WGS) entry which is preliminary data.</text>
</comment>
<reference evidence="4 5" key="1">
    <citation type="journal article" date="2019" name="Microorganisms">
        <title>Genome Insights into the Novel Species Microvirga brassicacearum, a Rapeseed Endophyte with Biotechnological Potential.</title>
        <authorList>
            <person name="Jimenez-Gomez A."/>
            <person name="Saati-Santamaria Z."/>
            <person name="Igual J.M."/>
            <person name="Rivas R."/>
            <person name="Mateos P.F."/>
            <person name="Garcia-Fraile P."/>
        </authorList>
    </citation>
    <scope>NUCLEOTIDE SEQUENCE [LARGE SCALE GENOMIC DNA]</scope>
    <source>
        <strain evidence="4 5">CDVBN77</strain>
    </source>
</reference>
<dbReference type="Proteomes" id="UP000325684">
    <property type="component" value="Unassembled WGS sequence"/>
</dbReference>
<dbReference type="InterPro" id="IPR016181">
    <property type="entry name" value="Acyl_CoA_acyltransferase"/>
</dbReference>
<dbReference type="EMBL" id="VCMV01000010">
    <property type="protein sequence ID" value="KAB0267935.1"/>
    <property type="molecule type" value="Genomic_DNA"/>
</dbReference>
<dbReference type="Pfam" id="PF00583">
    <property type="entry name" value="Acetyltransf_1"/>
    <property type="match status" value="1"/>
</dbReference>
<organism evidence="4 5">
    <name type="scientific">Microvirga brassicacearum</name>
    <dbReference type="NCBI Taxonomy" id="2580413"/>
    <lineage>
        <taxon>Bacteria</taxon>
        <taxon>Pseudomonadati</taxon>
        <taxon>Pseudomonadota</taxon>
        <taxon>Alphaproteobacteria</taxon>
        <taxon>Hyphomicrobiales</taxon>
        <taxon>Methylobacteriaceae</taxon>
        <taxon>Microvirga</taxon>
    </lineage>
</organism>
<dbReference type="AlphaFoldDB" id="A0A5N3PE57"/>
<dbReference type="OrthoDB" id="9804026at2"/>
<dbReference type="SUPFAM" id="SSF55729">
    <property type="entry name" value="Acyl-CoA N-acyltransferases (Nat)"/>
    <property type="match status" value="1"/>
</dbReference>
<dbReference type="Gene3D" id="3.40.630.30">
    <property type="match status" value="1"/>
</dbReference>
<dbReference type="GO" id="GO:0016747">
    <property type="term" value="F:acyltransferase activity, transferring groups other than amino-acyl groups"/>
    <property type="evidence" value="ECO:0007669"/>
    <property type="project" value="InterPro"/>
</dbReference>
<keyword evidence="1 4" id="KW-0808">Transferase</keyword>
<dbReference type="InterPro" id="IPR050680">
    <property type="entry name" value="YpeA/RimI_acetyltransf"/>
</dbReference>
<dbReference type="PANTHER" id="PTHR43420:SF12">
    <property type="entry name" value="N-ACETYLTRANSFERASE DOMAIN-CONTAINING PROTEIN"/>
    <property type="match status" value="1"/>
</dbReference>
<evidence type="ECO:0000313" key="4">
    <source>
        <dbReference type="EMBL" id="KAB0267935.1"/>
    </source>
</evidence>
<evidence type="ECO:0000256" key="2">
    <source>
        <dbReference type="ARBA" id="ARBA00023315"/>
    </source>
</evidence>